<dbReference type="OrthoDB" id="9806869at2"/>
<dbReference type="NCBIfam" id="TIGR04256">
    <property type="entry name" value="GxxExxY"/>
    <property type="match status" value="1"/>
</dbReference>
<dbReference type="RefSeq" id="WP_136824615.1">
    <property type="nucleotide sequence ID" value="NZ_SWBP01000001.1"/>
</dbReference>
<evidence type="ECO:0000313" key="2">
    <source>
        <dbReference type="Proteomes" id="UP000308181"/>
    </source>
</evidence>
<dbReference type="AlphaFoldDB" id="A0A4U1C558"/>
<protein>
    <submittedName>
        <fullName evidence="1">GxxExxY protein</fullName>
    </submittedName>
</protein>
<name>A0A4U1C558_9SPHI</name>
<dbReference type="Proteomes" id="UP000308181">
    <property type="component" value="Unassembled WGS sequence"/>
</dbReference>
<evidence type="ECO:0000313" key="1">
    <source>
        <dbReference type="EMBL" id="TKC00405.1"/>
    </source>
</evidence>
<dbReference type="InterPro" id="IPR026350">
    <property type="entry name" value="GxxExxY"/>
</dbReference>
<proteinExistence type="predicted"/>
<organism evidence="1 2">
    <name type="scientific">Pedobacter cryophilus</name>
    <dbReference type="NCBI Taxonomy" id="2571271"/>
    <lineage>
        <taxon>Bacteria</taxon>
        <taxon>Pseudomonadati</taxon>
        <taxon>Bacteroidota</taxon>
        <taxon>Sphingobacteriia</taxon>
        <taxon>Sphingobacteriales</taxon>
        <taxon>Sphingobacteriaceae</taxon>
        <taxon>Pedobacter</taxon>
    </lineage>
</organism>
<keyword evidence="2" id="KW-1185">Reference proteome</keyword>
<dbReference type="Pfam" id="PF13366">
    <property type="entry name" value="PDDEXK_3"/>
    <property type="match status" value="1"/>
</dbReference>
<gene>
    <name evidence="1" type="ORF">FA046_01605</name>
</gene>
<comment type="caution">
    <text evidence="1">The sequence shown here is derived from an EMBL/GenBank/DDBJ whole genome shotgun (WGS) entry which is preliminary data.</text>
</comment>
<dbReference type="EMBL" id="SWBP01000001">
    <property type="protein sequence ID" value="TKC00405.1"/>
    <property type="molecule type" value="Genomic_DNA"/>
</dbReference>
<accession>A0A4U1C558</accession>
<reference evidence="1 2" key="1">
    <citation type="submission" date="2019-04" db="EMBL/GenBank/DDBJ databases">
        <title>Pedobacter sp. AR-3-17 sp. nov., isolated from Arctic soil.</title>
        <authorList>
            <person name="Dahal R.H."/>
            <person name="Kim D.-U."/>
        </authorList>
    </citation>
    <scope>NUCLEOTIDE SEQUENCE [LARGE SCALE GENOMIC DNA]</scope>
    <source>
        <strain evidence="1 2">AR-3-17</strain>
    </source>
</reference>
<sequence>MTELLFKEESYEIIGACMKIHSALGCGYKEAIYQDALEVELINREIPFLKEKKYEVVYEGIILKHHFIADFVVFENIIVELKSSKEIVNPFIAQTINYLKASGLKVGLIINFGTPSLQTKRIIF</sequence>